<evidence type="ECO:0000313" key="6">
    <source>
        <dbReference type="Proteomes" id="UP000031532"/>
    </source>
</evidence>
<dbReference type="InterPro" id="IPR050807">
    <property type="entry name" value="TransReg_Diox_bact_type"/>
</dbReference>
<protein>
    <submittedName>
        <fullName evidence="5">Helix-turn-helix transcriptional regulator</fullName>
    </submittedName>
</protein>
<proteinExistence type="predicted"/>
<keyword evidence="3" id="KW-0804">Transcription</keyword>
<dbReference type="InterPro" id="IPR010982">
    <property type="entry name" value="Lambda_DNA-bd_dom_sf"/>
</dbReference>
<dbReference type="AlphaFoldDB" id="A0A9X5E7T5"/>
<dbReference type="GO" id="GO:0003677">
    <property type="term" value="F:DNA binding"/>
    <property type="evidence" value="ECO:0007669"/>
    <property type="project" value="UniProtKB-KW"/>
</dbReference>
<gene>
    <name evidence="5" type="ORF">QH73_0020035</name>
</gene>
<dbReference type="PANTHER" id="PTHR46797:SF23">
    <property type="entry name" value="HTH-TYPE TRANSCRIPTIONAL REGULATOR SUTR"/>
    <property type="match status" value="1"/>
</dbReference>
<evidence type="ECO:0000256" key="2">
    <source>
        <dbReference type="ARBA" id="ARBA00023125"/>
    </source>
</evidence>
<dbReference type="GO" id="GO:0003700">
    <property type="term" value="F:DNA-binding transcription factor activity"/>
    <property type="evidence" value="ECO:0007669"/>
    <property type="project" value="TreeGrafter"/>
</dbReference>
<dbReference type="Gene3D" id="1.10.260.40">
    <property type="entry name" value="lambda repressor-like DNA-binding domains"/>
    <property type="match status" value="1"/>
</dbReference>
<dbReference type="PROSITE" id="PS50943">
    <property type="entry name" value="HTH_CROC1"/>
    <property type="match status" value="1"/>
</dbReference>
<dbReference type="CDD" id="cd00093">
    <property type="entry name" value="HTH_XRE"/>
    <property type="match status" value="1"/>
</dbReference>
<dbReference type="RefSeq" id="WP_039714077.1">
    <property type="nucleotide sequence ID" value="NZ_JTJC03000006.1"/>
</dbReference>
<feature type="domain" description="HTH cro/C1-type" evidence="4">
    <location>
        <begin position="14"/>
        <end position="68"/>
    </location>
</feature>
<dbReference type="Proteomes" id="UP000031532">
    <property type="component" value="Unassembled WGS sequence"/>
</dbReference>
<evidence type="ECO:0000256" key="1">
    <source>
        <dbReference type="ARBA" id="ARBA00023015"/>
    </source>
</evidence>
<comment type="caution">
    <text evidence="5">The sequence shown here is derived from an EMBL/GenBank/DDBJ whole genome shotgun (WGS) entry which is preliminary data.</text>
</comment>
<evidence type="ECO:0000259" key="4">
    <source>
        <dbReference type="PROSITE" id="PS50943"/>
    </source>
</evidence>
<dbReference type="OrthoDB" id="9814553at2"/>
<dbReference type="InterPro" id="IPR001387">
    <property type="entry name" value="Cro/C1-type_HTH"/>
</dbReference>
<evidence type="ECO:0000313" key="5">
    <source>
        <dbReference type="EMBL" id="NHC36896.1"/>
    </source>
</evidence>
<evidence type="ECO:0000256" key="3">
    <source>
        <dbReference type="ARBA" id="ARBA00023163"/>
    </source>
</evidence>
<sequence>MEEEPLAKRLGRLIRRLRLEEGLSQEEFAERCGLHRTYIGFIERGEKTITIETASKLAQALGLSLAQLFIALESLDSD</sequence>
<keyword evidence="2" id="KW-0238">DNA-binding</keyword>
<dbReference type="PANTHER" id="PTHR46797">
    <property type="entry name" value="HTH-TYPE TRANSCRIPTIONAL REGULATOR"/>
    <property type="match status" value="1"/>
</dbReference>
<organism evidence="5 6">
    <name type="scientific">Scytonema millei VB511283</name>
    <dbReference type="NCBI Taxonomy" id="1245923"/>
    <lineage>
        <taxon>Bacteria</taxon>
        <taxon>Bacillati</taxon>
        <taxon>Cyanobacteriota</taxon>
        <taxon>Cyanophyceae</taxon>
        <taxon>Nostocales</taxon>
        <taxon>Scytonemataceae</taxon>
        <taxon>Scytonema</taxon>
    </lineage>
</organism>
<dbReference type="SUPFAM" id="SSF47413">
    <property type="entry name" value="lambda repressor-like DNA-binding domains"/>
    <property type="match status" value="1"/>
</dbReference>
<dbReference type="SMART" id="SM00530">
    <property type="entry name" value="HTH_XRE"/>
    <property type="match status" value="1"/>
</dbReference>
<dbReference type="GO" id="GO:0005829">
    <property type="term" value="C:cytosol"/>
    <property type="evidence" value="ECO:0007669"/>
    <property type="project" value="TreeGrafter"/>
</dbReference>
<dbReference type="EMBL" id="JTJC03000006">
    <property type="protein sequence ID" value="NHC36896.1"/>
    <property type="molecule type" value="Genomic_DNA"/>
</dbReference>
<dbReference type="Pfam" id="PF01381">
    <property type="entry name" value="HTH_3"/>
    <property type="match status" value="1"/>
</dbReference>
<keyword evidence="6" id="KW-1185">Reference proteome</keyword>
<name>A0A9X5E7T5_9CYAN</name>
<reference evidence="5 6" key="1">
    <citation type="journal article" date="2015" name="Genome Announc.">
        <title>Draft Genome Sequence of the Terrestrial Cyanobacterium Scytonema millei VB511283, Isolated from Eastern India.</title>
        <authorList>
            <person name="Sen D."/>
            <person name="Chandrababunaidu M.M."/>
            <person name="Singh D."/>
            <person name="Sanghi N."/>
            <person name="Ghorai A."/>
            <person name="Mishra G.P."/>
            <person name="Madduluri M."/>
            <person name="Adhikary S.P."/>
            <person name="Tripathy S."/>
        </authorList>
    </citation>
    <scope>NUCLEOTIDE SEQUENCE [LARGE SCALE GENOMIC DNA]</scope>
    <source>
        <strain evidence="5 6">VB511283</strain>
    </source>
</reference>
<accession>A0A9X5E7T5</accession>
<keyword evidence="1" id="KW-0805">Transcription regulation</keyword>